<dbReference type="OMA" id="ACTDTEC"/>
<evidence type="ECO:0000256" key="2">
    <source>
        <dbReference type="SAM" id="MobiDB-lite"/>
    </source>
</evidence>
<dbReference type="GO" id="GO:0005783">
    <property type="term" value="C:endoplasmic reticulum"/>
    <property type="evidence" value="ECO:0007669"/>
    <property type="project" value="TreeGrafter"/>
</dbReference>
<dbReference type="Proteomes" id="UP000277928">
    <property type="component" value="Unassembled WGS sequence"/>
</dbReference>
<organism evidence="4 5">
    <name type="scientific">Litomosoides sigmodontis</name>
    <name type="common">Filarial nematode worm</name>
    <dbReference type="NCBI Taxonomy" id="42156"/>
    <lineage>
        <taxon>Eukaryota</taxon>
        <taxon>Metazoa</taxon>
        <taxon>Ecdysozoa</taxon>
        <taxon>Nematoda</taxon>
        <taxon>Chromadorea</taxon>
        <taxon>Rhabditida</taxon>
        <taxon>Spirurina</taxon>
        <taxon>Spiruromorpha</taxon>
        <taxon>Filarioidea</taxon>
        <taxon>Onchocercidae</taxon>
        <taxon>Litomosoides</taxon>
    </lineage>
</organism>
<evidence type="ECO:0000256" key="1">
    <source>
        <dbReference type="ARBA" id="ARBA00017902"/>
    </source>
</evidence>
<keyword evidence="5" id="KW-1185">Reference proteome</keyword>
<dbReference type="OrthoDB" id="10054061at2759"/>
<dbReference type="InterPro" id="IPR020309">
    <property type="entry name" value="Smim-14"/>
</dbReference>
<dbReference type="EMBL" id="UYRX01000089">
    <property type="protein sequence ID" value="VDK73400.1"/>
    <property type="molecule type" value="Genomic_DNA"/>
</dbReference>
<gene>
    <name evidence="4" type="ORF">NLS_LOCUS2103</name>
</gene>
<keyword evidence="3" id="KW-0812">Transmembrane</keyword>
<proteinExistence type="predicted"/>
<dbReference type="PANTHER" id="PTHR31019:SF1">
    <property type="entry name" value="SMALL INTEGRAL MEMBRANE PROTEIN 14"/>
    <property type="match status" value="1"/>
</dbReference>
<dbReference type="AlphaFoldDB" id="A0A3P6T032"/>
<sequence>MRRLLSLLRDSQGYCTDSECVQDLPGPQSAGFGANNLMVIVILWAILAIAMFIMRPTSMRSTSDALGKPGPRSGGGAPDPPAPNVH</sequence>
<evidence type="ECO:0000313" key="4">
    <source>
        <dbReference type="EMBL" id="VDK73400.1"/>
    </source>
</evidence>
<keyword evidence="3" id="KW-1133">Transmembrane helix</keyword>
<evidence type="ECO:0000313" key="5">
    <source>
        <dbReference type="Proteomes" id="UP000277928"/>
    </source>
</evidence>
<name>A0A3P6T032_LITSI</name>
<keyword evidence="3" id="KW-0472">Membrane</keyword>
<accession>A0A3P6T032</accession>
<reference evidence="4 5" key="1">
    <citation type="submission" date="2018-08" db="EMBL/GenBank/DDBJ databases">
        <authorList>
            <person name="Laetsch R D."/>
            <person name="Stevens L."/>
            <person name="Kumar S."/>
            <person name="Blaxter L. M."/>
        </authorList>
    </citation>
    <scope>NUCLEOTIDE SEQUENCE [LARGE SCALE GENOMIC DNA]</scope>
</reference>
<dbReference type="STRING" id="42156.A0A3P6T032"/>
<dbReference type="Pfam" id="PF11027">
    <property type="entry name" value="DUF2615"/>
    <property type="match status" value="1"/>
</dbReference>
<protein>
    <recommendedName>
        <fullName evidence="1">Small integral membrane protein 14</fullName>
    </recommendedName>
</protein>
<feature type="transmembrane region" description="Helical" evidence="3">
    <location>
        <begin position="32"/>
        <end position="53"/>
    </location>
</feature>
<dbReference type="PANTHER" id="PTHR31019">
    <property type="entry name" value="SMALL INTEGRAL MEMBRANE PROTEIN 14"/>
    <property type="match status" value="1"/>
</dbReference>
<feature type="region of interest" description="Disordered" evidence="2">
    <location>
        <begin position="60"/>
        <end position="86"/>
    </location>
</feature>
<evidence type="ECO:0000256" key="3">
    <source>
        <dbReference type="SAM" id="Phobius"/>
    </source>
</evidence>